<proteinExistence type="predicted"/>
<dbReference type="SUPFAM" id="SSF52309">
    <property type="entry name" value="N-(deoxy)ribosyltransferase-like"/>
    <property type="match status" value="1"/>
</dbReference>
<gene>
    <name evidence="1" type="ORF">VRLFYP33_01204</name>
</gene>
<evidence type="ECO:0008006" key="2">
    <source>
        <dbReference type="Google" id="ProtNLM"/>
    </source>
</evidence>
<dbReference type="AlphaFoldDB" id="A0A6N3BXC6"/>
<protein>
    <recommendedName>
        <fullName evidence="2">DUF4406 domain-containing protein</fullName>
    </recommendedName>
</protein>
<name>A0A6N3BXC6_9FIRM</name>
<evidence type="ECO:0000313" key="1">
    <source>
        <dbReference type="EMBL" id="VYU08482.1"/>
    </source>
</evidence>
<dbReference type="EMBL" id="CACRUX010000047">
    <property type="protein sequence ID" value="VYU08482.1"/>
    <property type="molecule type" value="Genomic_DNA"/>
</dbReference>
<organism evidence="1">
    <name type="scientific">Veillonella ratti</name>
    <dbReference type="NCBI Taxonomy" id="103892"/>
    <lineage>
        <taxon>Bacteria</taxon>
        <taxon>Bacillati</taxon>
        <taxon>Bacillota</taxon>
        <taxon>Negativicutes</taxon>
        <taxon>Veillonellales</taxon>
        <taxon>Veillonellaceae</taxon>
        <taxon>Veillonella</taxon>
    </lineage>
</organism>
<dbReference type="RefSeq" id="WP_156704769.1">
    <property type="nucleotide sequence ID" value="NZ_CACRUX010000047.1"/>
</dbReference>
<accession>A0A6N3BXC6</accession>
<dbReference type="Pfam" id="PF14359">
    <property type="entry name" value="DUF4406"/>
    <property type="match status" value="1"/>
</dbReference>
<sequence length="104" mass="11697">MICYLSHPYGGDSRNLKRIQVLIAMLHEANPDDLVISPVPMWSELYKVMDYIDGLDMCLELIGTCDKFYLAGDWTQSKGCIAERAYALALGMEIIELEGDGVYD</sequence>
<reference evidence="1" key="1">
    <citation type="submission" date="2019-11" db="EMBL/GenBank/DDBJ databases">
        <authorList>
            <person name="Feng L."/>
        </authorList>
    </citation>
    <scope>NUCLEOTIDE SEQUENCE</scope>
    <source>
        <strain evidence="1">VrattiLFYP33</strain>
    </source>
</reference>
<dbReference type="InterPro" id="IPR025518">
    <property type="entry name" value="DUF4406"/>
</dbReference>
<dbReference type="Gene3D" id="3.40.50.10400">
    <property type="entry name" value="Hypothetical protein PA1492"/>
    <property type="match status" value="1"/>
</dbReference>